<dbReference type="Proteomes" id="UP000188937">
    <property type="component" value="Chromosome"/>
</dbReference>
<keyword evidence="3" id="KW-1185">Reference proteome</keyword>
<reference evidence="2 3" key="1">
    <citation type="submission" date="2016-03" db="EMBL/GenBank/DDBJ databases">
        <title>Acetic acid bacteria sequencing.</title>
        <authorList>
            <person name="Brandt J."/>
            <person name="Jakob F."/>
            <person name="Vogel R.F."/>
        </authorList>
    </citation>
    <scope>NUCLEOTIDE SEQUENCE [LARGE SCALE GENOMIC DNA]</scope>
    <source>
        <strain evidence="2 3">TMW2.1153</strain>
    </source>
</reference>
<feature type="region of interest" description="Disordered" evidence="1">
    <location>
        <begin position="1"/>
        <end position="38"/>
    </location>
</feature>
<dbReference type="OrthoDB" id="7264776at2"/>
<dbReference type="AlphaFoldDB" id="A0A1U9KDS6"/>
<name>A0A1U9KDS6_ACEAC</name>
<accession>A0A1U9KDS6</accession>
<evidence type="ECO:0000313" key="3">
    <source>
        <dbReference type="Proteomes" id="UP000188937"/>
    </source>
</evidence>
<dbReference type="RefSeq" id="WP_077811999.1">
    <property type="nucleotide sequence ID" value="NZ_CP014692.1"/>
</dbReference>
<evidence type="ECO:0000256" key="1">
    <source>
        <dbReference type="SAM" id="MobiDB-lite"/>
    </source>
</evidence>
<protein>
    <submittedName>
        <fullName evidence="2">Uncharacterized protein</fullName>
    </submittedName>
</protein>
<feature type="region of interest" description="Disordered" evidence="1">
    <location>
        <begin position="111"/>
        <end position="131"/>
    </location>
</feature>
<proteinExistence type="predicted"/>
<gene>
    <name evidence="2" type="ORF">A0U92_03390</name>
</gene>
<dbReference type="KEGG" id="aace:A0U92_03390"/>
<sequence length="131" mass="14301">MQAISPYTILPSMKASQNKSQEFKADFSNMSPDEMESARKELYDEGKISLHQSMEIAAMDGFALSGVNGGKMVSGSSNMYTMINEMIDDEEKSGVNVKQNVESLQNLEKVLQKNDSKQNSSSSSGFGTILA</sequence>
<dbReference type="EMBL" id="CP014692">
    <property type="protein sequence ID" value="AQS83964.1"/>
    <property type="molecule type" value="Genomic_DNA"/>
</dbReference>
<evidence type="ECO:0000313" key="2">
    <source>
        <dbReference type="EMBL" id="AQS83964.1"/>
    </source>
</evidence>
<organism evidence="2 3">
    <name type="scientific">Acetobacter aceti</name>
    <dbReference type="NCBI Taxonomy" id="435"/>
    <lineage>
        <taxon>Bacteria</taxon>
        <taxon>Pseudomonadati</taxon>
        <taxon>Pseudomonadota</taxon>
        <taxon>Alphaproteobacteria</taxon>
        <taxon>Acetobacterales</taxon>
        <taxon>Acetobacteraceae</taxon>
        <taxon>Acetobacter</taxon>
        <taxon>Acetobacter subgen. Acetobacter</taxon>
    </lineage>
</organism>